<proteinExistence type="inferred from homology"/>
<evidence type="ECO:0000256" key="4">
    <source>
        <dbReference type="ARBA" id="ARBA00023187"/>
    </source>
</evidence>
<dbReference type="PANTHER" id="PTHR12052">
    <property type="entry name" value="THIOREDOXIN-LIKE PROTEN 4A, 4B"/>
    <property type="match status" value="1"/>
</dbReference>
<organism evidence="6 7">
    <name type="scientific">Marchantia polymorpha subsp. ruderalis</name>
    <dbReference type="NCBI Taxonomy" id="1480154"/>
    <lineage>
        <taxon>Eukaryota</taxon>
        <taxon>Viridiplantae</taxon>
        <taxon>Streptophyta</taxon>
        <taxon>Embryophyta</taxon>
        <taxon>Marchantiophyta</taxon>
        <taxon>Marchantiopsida</taxon>
        <taxon>Marchantiidae</taxon>
        <taxon>Marchantiales</taxon>
        <taxon>Marchantiaceae</taxon>
        <taxon>Marchantia</taxon>
    </lineage>
</organism>
<sequence length="166" mass="18817">MSYLLPHLHSGWAVDQAIMAEEERAVVIRFGHDWDETCMQMDEVLASVAETIKNLAVIYLVDITEVPDFNTMYELYDPCTIMFFFRNKHIMIDLGTGNNNKINWALKDKQEFIDIVETVYRGGRQEFGTEAAAIVSVGNILLESSYRRQLHGSGISLPDNIASKAL</sequence>
<reference evidence="6" key="1">
    <citation type="submission" date="2016-03" db="EMBL/GenBank/DDBJ databases">
        <title>Mechanisms controlling the formation of the plant cell surface in tip-growing cells are functionally conserved among land plants.</title>
        <authorList>
            <person name="Honkanen S."/>
            <person name="Jones V.A."/>
            <person name="Morieri G."/>
            <person name="Champion C."/>
            <person name="Hetherington A.J."/>
            <person name="Kelly S."/>
            <person name="Saint-Marcoux D."/>
            <person name="Proust H."/>
            <person name="Prescott H."/>
            <person name="Dolan L."/>
        </authorList>
    </citation>
    <scope>NUCLEOTIDE SEQUENCE [LARGE SCALE GENOMIC DNA]</scope>
    <source>
        <tissue evidence="6">Whole gametophyte</tissue>
    </source>
</reference>
<dbReference type="EMBL" id="LVLJ01002613">
    <property type="protein sequence ID" value="OAE24369.1"/>
    <property type="molecule type" value="Genomic_DNA"/>
</dbReference>
<keyword evidence="5" id="KW-0539">Nucleus</keyword>
<evidence type="ECO:0008006" key="8">
    <source>
        <dbReference type="Google" id="ProtNLM"/>
    </source>
</evidence>
<name>A0A176VU93_MARPO</name>
<dbReference type="GO" id="GO:0046540">
    <property type="term" value="C:U4/U6 x U5 tri-snRNP complex"/>
    <property type="evidence" value="ECO:0007669"/>
    <property type="project" value="InterPro"/>
</dbReference>
<dbReference type="CDD" id="cd02954">
    <property type="entry name" value="DIM1"/>
    <property type="match status" value="1"/>
</dbReference>
<dbReference type="FunFam" id="3.40.30.10:FF:000004">
    <property type="entry name" value="Spliceosomal protein DIB1"/>
    <property type="match status" value="1"/>
</dbReference>
<comment type="similarity">
    <text evidence="2">Belongs to the DIM1 family.</text>
</comment>
<dbReference type="Proteomes" id="UP000077202">
    <property type="component" value="Unassembled WGS sequence"/>
</dbReference>
<dbReference type="GO" id="GO:0000398">
    <property type="term" value="P:mRNA splicing, via spliceosome"/>
    <property type="evidence" value="ECO:0007669"/>
    <property type="project" value="InterPro"/>
</dbReference>
<accession>A0A176VU93</accession>
<protein>
    <recommendedName>
        <fullName evidence="8">Thioredoxin-like protein YLS8</fullName>
    </recommendedName>
</protein>
<comment type="subcellular location">
    <subcellularLocation>
        <location evidence="1">Nucleus</location>
    </subcellularLocation>
</comment>
<dbReference type="GO" id="GO:0005682">
    <property type="term" value="C:U5 snRNP"/>
    <property type="evidence" value="ECO:0007669"/>
    <property type="project" value="TreeGrafter"/>
</dbReference>
<dbReference type="PANTHER" id="PTHR12052:SF5">
    <property type="entry name" value="THIOREDOXIN-LIKE PROTEIN 4A"/>
    <property type="match status" value="1"/>
</dbReference>
<evidence type="ECO:0000256" key="5">
    <source>
        <dbReference type="ARBA" id="ARBA00023242"/>
    </source>
</evidence>
<evidence type="ECO:0000313" key="7">
    <source>
        <dbReference type="Proteomes" id="UP000077202"/>
    </source>
</evidence>
<evidence type="ECO:0000256" key="2">
    <source>
        <dbReference type="ARBA" id="ARBA00008241"/>
    </source>
</evidence>
<keyword evidence="4" id="KW-0508">mRNA splicing</keyword>
<gene>
    <name evidence="6" type="ORF">AXG93_4343s1360</name>
</gene>
<evidence type="ECO:0000256" key="1">
    <source>
        <dbReference type="ARBA" id="ARBA00004123"/>
    </source>
</evidence>
<evidence type="ECO:0000313" key="6">
    <source>
        <dbReference type="EMBL" id="OAE24369.1"/>
    </source>
</evidence>
<dbReference type="SUPFAM" id="SSF52833">
    <property type="entry name" value="Thioredoxin-like"/>
    <property type="match status" value="1"/>
</dbReference>
<keyword evidence="3" id="KW-0507">mRNA processing</keyword>
<dbReference type="GO" id="GO:0005681">
    <property type="term" value="C:spliceosomal complex"/>
    <property type="evidence" value="ECO:0007669"/>
    <property type="project" value="TreeGrafter"/>
</dbReference>
<dbReference type="Gene3D" id="3.40.30.10">
    <property type="entry name" value="Glutaredoxin"/>
    <property type="match status" value="1"/>
</dbReference>
<dbReference type="AlphaFoldDB" id="A0A176VU93"/>
<dbReference type="InterPro" id="IPR036249">
    <property type="entry name" value="Thioredoxin-like_sf"/>
</dbReference>
<keyword evidence="7" id="KW-1185">Reference proteome</keyword>
<comment type="caution">
    <text evidence="6">The sequence shown here is derived from an EMBL/GenBank/DDBJ whole genome shotgun (WGS) entry which is preliminary data.</text>
</comment>
<dbReference type="InterPro" id="IPR004123">
    <property type="entry name" value="Dim1"/>
</dbReference>
<dbReference type="Pfam" id="PF02966">
    <property type="entry name" value="DIM1"/>
    <property type="match status" value="1"/>
</dbReference>
<dbReference type="SMART" id="SM01410">
    <property type="entry name" value="DIM1"/>
    <property type="match status" value="1"/>
</dbReference>
<evidence type="ECO:0000256" key="3">
    <source>
        <dbReference type="ARBA" id="ARBA00022664"/>
    </source>
</evidence>